<feature type="transmembrane region" description="Helical" evidence="1">
    <location>
        <begin position="52"/>
        <end position="74"/>
    </location>
</feature>
<keyword evidence="1" id="KW-0812">Transmembrane</keyword>
<keyword evidence="1" id="KW-1133">Transmembrane helix</keyword>
<feature type="transmembrane region" description="Helical" evidence="1">
    <location>
        <begin position="21"/>
        <end position="40"/>
    </location>
</feature>
<feature type="transmembrane region" description="Helical" evidence="1">
    <location>
        <begin position="166"/>
        <end position="186"/>
    </location>
</feature>
<dbReference type="EMBL" id="JBBAXC010000005">
    <property type="protein sequence ID" value="MEI5906996.1"/>
    <property type="molecule type" value="Genomic_DNA"/>
</dbReference>
<accession>A0ABU8HCD3</accession>
<keyword evidence="1" id="KW-0472">Membrane</keyword>
<gene>
    <name evidence="2" type="ORF">WAK64_07990</name>
</gene>
<evidence type="ECO:0000313" key="3">
    <source>
        <dbReference type="Proteomes" id="UP001312865"/>
    </source>
</evidence>
<comment type="caution">
    <text evidence="2">The sequence shown here is derived from an EMBL/GenBank/DDBJ whole genome shotgun (WGS) entry which is preliminary data.</text>
</comment>
<evidence type="ECO:0000313" key="2">
    <source>
        <dbReference type="EMBL" id="MEI5906996.1"/>
    </source>
</evidence>
<feature type="transmembrane region" description="Helical" evidence="1">
    <location>
        <begin position="131"/>
        <end position="154"/>
    </location>
</feature>
<reference evidence="2 3" key="1">
    <citation type="journal article" date="2018" name="J. Microbiol.">
        <title>Bacillus spongiae sp. nov., isolated from sponge of Jeju Island.</title>
        <authorList>
            <person name="Lee G.E."/>
            <person name="Im W.T."/>
            <person name="Park J.S."/>
        </authorList>
    </citation>
    <scope>NUCLEOTIDE SEQUENCE [LARGE SCALE GENOMIC DNA]</scope>
    <source>
        <strain evidence="2 3">135PIL107-10</strain>
    </source>
</reference>
<protein>
    <submittedName>
        <fullName evidence="2">Uncharacterized protein</fullName>
    </submittedName>
</protein>
<dbReference type="RefSeq" id="WP_336586436.1">
    <property type="nucleotide sequence ID" value="NZ_JBBAXC010000005.1"/>
</dbReference>
<feature type="transmembrane region" description="Helical" evidence="1">
    <location>
        <begin position="198"/>
        <end position="220"/>
    </location>
</feature>
<dbReference type="Proteomes" id="UP001312865">
    <property type="component" value="Unassembled WGS sequence"/>
</dbReference>
<evidence type="ECO:0000256" key="1">
    <source>
        <dbReference type="SAM" id="Phobius"/>
    </source>
</evidence>
<feature type="transmembrane region" description="Helical" evidence="1">
    <location>
        <begin position="86"/>
        <end position="111"/>
    </location>
</feature>
<proteinExistence type="predicted"/>
<name>A0ABU8HCD3_9BACI</name>
<keyword evidence="3" id="KW-1185">Reference proteome</keyword>
<sequence>MNAIRGTYRLIYEDLSWFLRLFSFITVLLAAVYVVIGVVFDLRIPTSLFGPMYGGICTIAAVGLFFPFHIAIALGSTRAQFLKSYYVITTWMVIVGIFVLNIVYLIMNFLYQSGIHELSFYHPGYFYSQEYHFLNYFWIDLMLGFLLLGFSSFLTACWRRLGARNFFIIFFSINLPLTLLMSKLNLASFLEWFSQVNILLLFTLLGSSGWILLALTYPVMKNAPLAMKGRSS</sequence>
<organism evidence="2 3">
    <name type="scientific">Bacillus spongiae</name>
    <dbReference type="NCBI Taxonomy" id="2683610"/>
    <lineage>
        <taxon>Bacteria</taxon>
        <taxon>Bacillati</taxon>
        <taxon>Bacillota</taxon>
        <taxon>Bacilli</taxon>
        <taxon>Bacillales</taxon>
        <taxon>Bacillaceae</taxon>
        <taxon>Bacillus</taxon>
    </lineage>
</organism>